<dbReference type="EMBL" id="MU005585">
    <property type="protein sequence ID" value="KAF2683093.1"/>
    <property type="molecule type" value="Genomic_DNA"/>
</dbReference>
<gene>
    <name evidence="2" type="ORF">K458DRAFT_432466</name>
</gene>
<accession>A0A6G1IYP9</accession>
<keyword evidence="3" id="KW-1185">Reference proteome</keyword>
<evidence type="ECO:0000313" key="3">
    <source>
        <dbReference type="Proteomes" id="UP000799291"/>
    </source>
</evidence>
<reference evidence="2" key="1">
    <citation type="journal article" date="2020" name="Stud. Mycol.">
        <title>101 Dothideomycetes genomes: a test case for predicting lifestyles and emergence of pathogens.</title>
        <authorList>
            <person name="Haridas S."/>
            <person name="Albert R."/>
            <person name="Binder M."/>
            <person name="Bloem J."/>
            <person name="Labutti K."/>
            <person name="Salamov A."/>
            <person name="Andreopoulos B."/>
            <person name="Baker S."/>
            <person name="Barry K."/>
            <person name="Bills G."/>
            <person name="Bluhm B."/>
            <person name="Cannon C."/>
            <person name="Castanera R."/>
            <person name="Culley D."/>
            <person name="Daum C."/>
            <person name="Ezra D."/>
            <person name="Gonzalez J."/>
            <person name="Henrissat B."/>
            <person name="Kuo A."/>
            <person name="Liang C."/>
            <person name="Lipzen A."/>
            <person name="Lutzoni F."/>
            <person name="Magnuson J."/>
            <person name="Mondo S."/>
            <person name="Nolan M."/>
            <person name="Ohm R."/>
            <person name="Pangilinan J."/>
            <person name="Park H.-J."/>
            <person name="Ramirez L."/>
            <person name="Alfaro M."/>
            <person name="Sun H."/>
            <person name="Tritt A."/>
            <person name="Yoshinaga Y."/>
            <person name="Zwiers L.-H."/>
            <person name="Turgeon B."/>
            <person name="Goodwin S."/>
            <person name="Spatafora J."/>
            <person name="Crous P."/>
            <person name="Grigoriev I."/>
        </authorList>
    </citation>
    <scope>NUCLEOTIDE SEQUENCE</scope>
    <source>
        <strain evidence="2">CBS 122367</strain>
    </source>
</reference>
<dbReference type="Proteomes" id="UP000799291">
    <property type="component" value="Unassembled WGS sequence"/>
</dbReference>
<proteinExistence type="predicted"/>
<dbReference type="AlphaFoldDB" id="A0A6G1IYP9"/>
<sequence length="116" mass="13223">MSAYTGPIYTLHSQADGKLRRFLKLQQAVFDIDLCVEKPDVERRVDFEIIQALMLEYQKFYRERRPKDDGARGIGPVSEELIEAWIDGIGTPPPPRARRPLPLPMPKASPATTPNY</sequence>
<evidence type="ECO:0000313" key="2">
    <source>
        <dbReference type="EMBL" id="KAF2683093.1"/>
    </source>
</evidence>
<name>A0A6G1IYP9_9PLEO</name>
<evidence type="ECO:0000256" key="1">
    <source>
        <dbReference type="SAM" id="MobiDB-lite"/>
    </source>
</evidence>
<protein>
    <submittedName>
        <fullName evidence="2">Uncharacterized protein</fullName>
    </submittedName>
</protein>
<organism evidence="2 3">
    <name type="scientific">Lentithecium fluviatile CBS 122367</name>
    <dbReference type="NCBI Taxonomy" id="1168545"/>
    <lineage>
        <taxon>Eukaryota</taxon>
        <taxon>Fungi</taxon>
        <taxon>Dikarya</taxon>
        <taxon>Ascomycota</taxon>
        <taxon>Pezizomycotina</taxon>
        <taxon>Dothideomycetes</taxon>
        <taxon>Pleosporomycetidae</taxon>
        <taxon>Pleosporales</taxon>
        <taxon>Massarineae</taxon>
        <taxon>Lentitheciaceae</taxon>
        <taxon>Lentithecium</taxon>
    </lineage>
</organism>
<feature type="compositionally biased region" description="Pro residues" evidence="1">
    <location>
        <begin position="91"/>
        <end position="107"/>
    </location>
</feature>
<feature type="region of interest" description="Disordered" evidence="1">
    <location>
        <begin position="88"/>
        <end position="116"/>
    </location>
</feature>